<dbReference type="EMBL" id="LAZR01022490">
    <property type="protein sequence ID" value="KKL81688.1"/>
    <property type="molecule type" value="Genomic_DNA"/>
</dbReference>
<reference evidence="1" key="1">
    <citation type="journal article" date="2015" name="Nature">
        <title>Complex archaea that bridge the gap between prokaryotes and eukaryotes.</title>
        <authorList>
            <person name="Spang A."/>
            <person name="Saw J.H."/>
            <person name="Jorgensen S.L."/>
            <person name="Zaremba-Niedzwiedzka K."/>
            <person name="Martijn J."/>
            <person name="Lind A.E."/>
            <person name="van Eijk R."/>
            <person name="Schleper C."/>
            <person name="Guy L."/>
            <person name="Ettema T.J."/>
        </authorList>
    </citation>
    <scope>NUCLEOTIDE SEQUENCE</scope>
</reference>
<evidence type="ECO:0000313" key="1">
    <source>
        <dbReference type="EMBL" id="KKL81688.1"/>
    </source>
</evidence>
<organism evidence="1">
    <name type="scientific">marine sediment metagenome</name>
    <dbReference type="NCBI Taxonomy" id="412755"/>
    <lineage>
        <taxon>unclassified sequences</taxon>
        <taxon>metagenomes</taxon>
        <taxon>ecological metagenomes</taxon>
    </lineage>
</organism>
<accession>A0A0F9F5W6</accession>
<gene>
    <name evidence="1" type="ORF">LCGC14_1992240</name>
</gene>
<comment type="caution">
    <text evidence="1">The sequence shown here is derived from an EMBL/GenBank/DDBJ whole genome shotgun (WGS) entry which is preliminary data.</text>
</comment>
<name>A0A0F9F5W6_9ZZZZ</name>
<proteinExistence type="predicted"/>
<sequence length="220" mass="26022">MDLERTGIEYNIIKNLHQYKNFSEHELRKVAFNRALEKLTDVESMLTKAEEKKSAKSLLKKYLKDFTPESTSDINILRSVIFLEVLNIRLQSELNKRYDNNEDVPLKMIEIMHRNLDEVLTLKKSLGITRDSKKLDQSSVDKKIASIRSQFDVWLENNQASRHRTCPHCGQMILLKMRMDIYDLQKHPFFKDRILGNTHLIEMYRKEKITKENIAKVLEV</sequence>
<feature type="non-terminal residue" evidence="1">
    <location>
        <position position="220"/>
    </location>
</feature>
<dbReference type="AlphaFoldDB" id="A0A0F9F5W6"/>
<protein>
    <submittedName>
        <fullName evidence="1">Uncharacterized protein</fullName>
    </submittedName>
</protein>